<name>A0A183E7R5_9BILA</name>
<evidence type="ECO:0000313" key="8">
    <source>
        <dbReference type="Proteomes" id="UP000271098"/>
    </source>
</evidence>
<evidence type="ECO:0000313" key="7">
    <source>
        <dbReference type="EMBL" id="VDN28985.1"/>
    </source>
</evidence>
<feature type="domain" description="TRUD" evidence="6">
    <location>
        <begin position="234"/>
        <end position="406"/>
    </location>
</feature>
<evidence type="ECO:0000256" key="1">
    <source>
        <dbReference type="ARBA" id="ARBA00007953"/>
    </source>
</evidence>
<reference evidence="7 8" key="2">
    <citation type="submission" date="2018-11" db="EMBL/GenBank/DDBJ databases">
        <authorList>
            <consortium name="Pathogen Informatics"/>
        </authorList>
    </citation>
    <scope>NUCLEOTIDE SEQUENCE [LARGE SCALE GENOMIC DNA]</scope>
</reference>
<dbReference type="AlphaFoldDB" id="A0A183E7R5"/>
<feature type="compositionally biased region" description="Basic and acidic residues" evidence="5">
    <location>
        <begin position="50"/>
        <end position="59"/>
    </location>
</feature>
<evidence type="ECO:0000256" key="3">
    <source>
        <dbReference type="ARBA" id="ARBA00023235"/>
    </source>
</evidence>
<dbReference type="PANTHER" id="PTHR13326:SF31">
    <property type="entry name" value="PSEUDOURIDYLATE SYNTHASE 7 HOMOLOG"/>
    <property type="match status" value="1"/>
</dbReference>
<proteinExistence type="inferred from homology"/>
<dbReference type="OrthoDB" id="447290at2759"/>
<accession>A0A183E7R5</accession>
<gene>
    <name evidence="7" type="ORF">GPUH_LOCUS17007</name>
</gene>
<comment type="catalytic activity">
    <reaction evidence="4">
        <text>a uridine in tRNA = a pseudouridine in tRNA</text>
        <dbReference type="Rhea" id="RHEA:54572"/>
        <dbReference type="Rhea" id="RHEA-COMP:13339"/>
        <dbReference type="Rhea" id="RHEA-COMP:13934"/>
        <dbReference type="ChEBI" id="CHEBI:65314"/>
        <dbReference type="ChEBI" id="CHEBI:65315"/>
    </reaction>
</comment>
<dbReference type="PROSITE" id="PS01268">
    <property type="entry name" value="UPF0024"/>
    <property type="match status" value="1"/>
</dbReference>
<reference evidence="9" key="1">
    <citation type="submission" date="2016-06" db="UniProtKB">
        <authorList>
            <consortium name="WormBaseParasite"/>
        </authorList>
    </citation>
    <scope>IDENTIFICATION</scope>
</reference>
<evidence type="ECO:0000256" key="4">
    <source>
        <dbReference type="ARBA" id="ARBA00036943"/>
    </source>
</evidence>
<feature type="region of interest" description="Disordered" evidence="5">
    <location>
        <begin position="45"/>
        <end position="66"/>
    </location>
</feature>
<dbReference type="EMBL" id="UYRT01084544">
    <property type="protein sequence ID" value="VDN28985.1"/>
    <property type="molecule type" value="Genomic_DNA"/>
</dbReference>
<dbReference type="InterPro" id="IPR011760">
    <property type="entry name" value="PsdUridine_synth_TruD_insert"/>
</dbReference>
<evidence type="ECO:0000259" key="6">
    <source>
        <dbReference type="PROSITE" id="PS50984"/>
    </source>
</evidence>
<organism evidence="9">
    <name type="scientific">Gongylonema pulchrum</name>
    <dbReference type="NCBI Taxonomy" id="637853"/>
    <lineage>
        <taxon>Eukaryota</taxon>
        <taxon>Metazoa</taxon>
        <taxon>Ecdysozoa</taxon>
        <taxon>Nematoda</taxon>
        <taxon>Chromadorea</taxon>
        <taxon>Rhabditida</taxon>
        <taxon>Spirurina</taxon>
        <taxon>Spiruromorpha</taxon>
        <taxon>Spiruroidea</taxon>
        <taxon>Gongylonematidae</taxon>
        <taxon>Gongylonema</taxon>
    </lineage>
</organism>
<dbReference type="Gene3D" id="3.30.2350.20">
    <property type="entry name" value="TruD, catalytic domain"/>
    <property type="match status" value="1"/>
</dbReference>
<sequence length="406" mass="46172">MEQDFYITEYRTPACGTMKCVLKKFYTDFIVNEITKDGTVVDLPSVSETEPVKEEEKSPDISPPESITPGMIARIDALLAGDSTPVELSTEGMDKKGRTAIHVWVRHKKRRIWPSDRPDYLHFTLCKENKDTNFALNLIAKYLRIKSSLLGTCGQKDRRAVTTQRVSAYHCDKESLALLNRKLRGIRLGDFAFNTEPCKLGDNWGNRFKIILRDVQPLDVADVAARIEQFKTRGFINYYGTQRFGVLAEALDEWNRSGNLHAAQKKLKGGQLFATTEGQLITSLNKNNCNYHDALMKLARNTRSLYVHAYQSLLWNRIATERIKRNGFNANLNVTNINENQELMLPLMSGSAQIDDAEGCFFAWPTSARLLFGGYEVKMRGWYDAFMSEDGITQEMFSGLESAWMV</sequence>
<evidence type="ECO:0000256" key="2">
    <source>
        <dbReference type="ARBA" id="ARBA00022694"/>
    </source>
</evidence>
<keyword evidence="3" id="KW-0413">Isomerase</keyword>
<comment type="similarity">
    <text evidence="1">Belongs to the pseudouridine synthase TruD family.</text>
</comment>
<keyword evidence="2" id="KW-0819">tRNA processing</keyword>
<dbReference type="PIRSF" id="PIRSF037016">
    <property type="entry name" value="Pseudouridin_synth_euk_prd"/>
    <property type="match status" value="1"/>
</dbReference>
<dbReference type="SUPFAM" id="SSF55120">
    <property type="entry name" value="Pseudouridine synthase"/>
    <property type="match status" value="1"/>
</dbReference>
<dbReference type="InterPro" id="IPR001656">
    <property type="entry name" value="PsdUridine_synth_TruD"/>
</dbReference>
<protein>
    <submittedName>
        <fullName evidence="9">TRUD domain-containing protein</fullName>
    </submittedName>
</protein>
<evidence type="ECO:0000313" key="9">
    <source>
        <dbReference type="WBParaSite" id="GPUH_0001702801-mRNA-1"/>
    </source>
</evidence>
<evidence type="ECO:0000256" key="5">
    <source>
        <dbReference type="SAM" id="MobiDB-lite"/>
    </source>
</evidence>
<keyword evidence="8" id="KW-1185">Reference proteome</keyword>
<dbReference type="GO" id="GO:0001522">
    <property type="term" value="P:pseudouridine synthesis"/>
    <property type="evidence" value="ECO:0007669"/>
    <property type="project" value="InterPro"/>
</dbReference>
<dbReference type="InterPro" id="IPR020103">
    <property type="entry name" value="PsdUridine_synth_cat_dom_sf"/>
</dbReference>
<dbReference type="PANTHER" id="PTHR13326">
    <property type="entry name" value="TRNA PSEUDOURIDINE SYNTHASE D"/>
    <property type="match status" value="1"/>
</dbReference>
<dbReference type="Proteomes" id="UP000271098">
    <property type="component" value="Unassembled WGS sequence"/>
</dbReference>
<dbReference type="PROSITE" id="PS50984">
    <property type="entry name" value="TRUD"/>
    <property type="match status" value="1"/>
</dbReference>
<dbReference type="WBParaSite" id="GPUH_0001702801-mRNA-1">
    <property type="protein sequence ID" value="GPUH_0001702801-mRNA-1"/>
    <property type="gene ID" value="GPUH_0001702801"/>
</dbReference>
<dbReference type="GO" id="GO:0008033">
    <property type="term" value="P:tRNA processing"/>
    <property type="evidence" value="ECO:0007669"/>
    <property type="project" value="UniProtKB-KW"/>
</dbReference>
<dbReference type="InterPro" id="IPR042214">
    <property type="entry name" value="TruD_catalytic"/>
</dbReference>
<dbReference type="InterPro" id="IPR020119">
    <property type="entry name" value="PsdUridine_synth_TruD_CS"/>
</dbReference>
<dbReference type="CDD" id="cd02576">
    <property type="entry name" value="PseudoU_synth_ScPUS7"/>
    <property type="match status" value="1"/>
</dbReference>
<dbReference type="GO" id="GO:0005634">
    <property type="term" value="C:nucleus"/>
    <property type="evidence" value="ECO:0007669"/>
    <property type="project" value="TreeGrafter"/>
</dbReference>
<dbReference type="Pfam" id="PF01142">
    <property type="entry name" value="TruD"/>
    <property type="match status" value="2"/>
</dbReference>
<dbReference type="GO" id="GO:0009982">
    <property type="term" value="F:pseudouridine synthase activity"/>
    <property type="evidence" value="ECO:0007669"/>
    <property type="project" value="InterPro"/>
</dbReference>
<dbReference type="GO" id="GO:0003723">
    <property type="term" value="F:RNA binding"/>
    <property type="evidence" value="ECO:0007669"/>
    <property type="project" value="InterPro"/>
</dbReference>